<protein>
    <recommendedName>
        <fullName evidence="1">HipA-like kinase domain-containing protein</fullName>
    </recommendedName>
</protein>
<dbReference type="PATRIC" id="fig|1408254.3.peg.2269"/>
<proteinExistence type="predicted"/>
<dbReference type="HOGENOM" id="CLU_961969_0_0_9"/>
<dbReference type="STRING" id="1408254.T458_11520"/>
<feature type="domain" description="HipA-like kinase" evidence="1">
    <location>
        <begin position="47"/>
        <end position="160"/>
    </location>
</feature>
<dbReference type="Pfam" id="PF20613">
    <property type="entry name" value="HipA_2"/>
    <property type="match status" value="1"/>
</dbReference>
<gene>
    <name evidence="2" type="ORF">T458_11520</name>
</gene>
<evidence type="ECO:0000313" key="3">
    <source>
        <dbReference type="Proteomes" id="UP000017973"/>
    </source>
</evidence>
<keyword evidence="3" id="KW-1185">Reference proteome</keyword>
<evidence type="ECO:0000259" key="1">
    <source>
        <dbReference type="Pfam" id="PF20613"/>
    </source>
</evidence>
<evidence type="ECO:0000313" key="2">
    <source>
        <dbReference type="EMBL" id="EST54030.1"/>
    </source>
</evidence>
<sequence length="289" mass="34472">MSNRKWKFKKLLRKRYGREIWIVKRRDGTKGYLKIPFISNKNKYRLLVANEYIAAYLARKLGLPVSKLKEISVKGPGRIKKRGLLSIKAKAKEVIPWKKAQFHNSAQIERKVKKAELLAQLIAFDAWILNLDRTNHNLILHRNHPRRRYNWYLIDHGIALFGSPSKWKKRWSRKTYKKPRAYETTLHSKKARRSLTLRFPKGLKRYTLQHRSYTEAMVQKISSLSKREIDNAIKKVPKGYLKRAEKAFIRNMLLKRQKHIQQIMEEIFTKLQQQTVKKSKTRKNGPYLE</sequence>
<dbReference type="EMBL" id="AYJU01000016">
    <property type="protein sequence ID" value="EST54030.1"/>
    <property type="molecule type" value="Genomic_DNA"/>
</dbReference>
<dbReference type="RefSeq" id="WP_023556243.1">
    <property type="nucleotide sequence ID" value="NZ_KI629782.1"/>
</dbReference>
<comment type="caution">
    <text evidence="2">The sequence shown here is derived from an EMBL/GenBank/DDBJ whole genome shotgun (WGS) entry which is preliminary data.</text>
</comment>
<accession>V6M831</accession>
<name>V6M831_9BACL</name>
<dbReference type="Proteomes" id="UP000017973">
    <property type="component" value="Unassembled WGS sequence"/>
</dbReference>
<reference evidence="2 3" key="1">
    <citation type="journal article" date="2014" name="Genome Announc.">
        <title>Draft Genome Sequence of Brevibacillus panacihumi Strain W25, a Halotolerant Hydrocarbon-Degrading Bacterium.</title>
        <authorList>
            <person name="Wang X."/>
            <person name="Jin D."/>
            <person name="Zhou L."/>
            <person name="Wu L."/>
            <person name="An W."/>
            <person name="Chen Y."/>
            <person name="Zhao L."/>
        </authorList>
    </citation>
    <scope>NUCLEOTIDE SEQUENCE [LARGE SCALE GENOMIC DNA]</scope>
    <source>
        <strain evidence="2 3">W25</strain>
    </source>
</reference>
<organism evidence="2 3">
    <name type="scientific">Brevibacillus panacihumi W25</name>
    <dbReference type="NCBI Taxonomy" id="1408254"/>
    <lineage>
        <taxon>Bacteria</taxon>
        <taxon>Bacillati</taxon>
        <taxon>Bacillota</taxon>
        <taxon>Bacilli</taxon>
        <taxon>Bacillales</taxon>
        <taxon>Paenibacillaceae</taxon>
        <taxon>Brevibacillus</taxon>
    </lineage>
</organism>
<dbReference type="InterPro" id="IPR046748">
    <property type="entry name" value="HipA_2"/>
</dbReference>
<dbReference type="AlphaFoldDB" id="V6M831"/>
<dbReference type="Gene3D" id="1.10.1070.20">
    <property type="match status" value="1"/>
</dbReference>